<name>A0A0H3DKW5_MYCPB</name>
<gene>
    <name evidence="1" type="ordered locus">MPNE_0402</name>
</gene>
<dbReference type="RefSeq" id="WP_014574953.1">
    <property type="nucleotide sequence ID" value="NZ_CP010546.1"/>
</dbReference>
<dbReference type="HOGENOM" id="CLU_3218904_0_0_14"/>
<sequence length="44" mass="5090">MEKKNKKNTATVPTKEQLDGMFKSLEKEENYDVFVQVIKALGKM</sequence>
<proteinExistence type="predicted"/>
<protein>
    <submittedName>
        <fullName evidence="1">Uncharacterized protein</fullName>
    </submittedName>
</protein>
<dbReference type="PaxDb" id="722438-MPNE_0402"/>
<evidence type="ECO:0000313" key="2">
    <source>
        <dbReference type="Proteomes" id="UP000007756"/>
    </source>
</evidence>
<accession>A0A0H3DKW5</accession>
<organism evidence="1 2">
    <name type="scientific">Mycoplasmoides pneumoniae (strain ATCC 15531 / DSM 23978 / CIP 103766 / NBRC 14401 / NCTC 10119 / FH)</name>
    <name type="common">Mycoplasma pneumoniae</name>
    <dbReference type="NCBI Taxonomy" id="722438"/>
    <lineage>
        <taxon>Bacteria</taxon>
        <taxon>Bacillati</taxon>
        <taxon>Mycoplasmatota</taxon>
        <taxon>Mycoplasmoidales</taxon>
        <taxon>Mycoplasmoidaceae</taxon>
        <taxon>Mycoplasmoides</taxon>
    </lineage>
</organism>
<dbReference type="KEGG" id="mpj:MPNE_0402"/>
<dbReference type="PATRIC" id="fig|722438.3.peg.387"/>
<dbReference type="EMBL" id="CP002077">
    <property type="protein sequence ID" value="ADK86874.1"/>
    <property type="molecule type" value="Genomic_DNA"/>
</dbReference>
<dbReference type="AlphaFoldDB" id="A0A0H3DKW5"/>
<reference evidence="1 2" key="1">
    <citation type="journal article" date="2010" name="Appl. Environ. Microbiol.">
        <title>Targeted chromosomal knockouts in Mycoplasma pneumoniae.</title>
        <authorList>
            <person name="Krishnakumar R."/>
            <person name="Assad-Garcia N."/>
            <person name="Benders G.A."/>
            <person name="Phan Q."/>
            <person name="Montague M.G."/>
            <person name="Glass J.I."/>
        </authorList>
    </citation>
    <scope>NUCLEOTIDE SEQUENCE [LARGE SCALE GENOMIC DNA]</scope>
    <source>
        <strain evidence="2">ATCC 15531 / DSM 22911 / NBRC 14401 / NCTC 10119 / FH</strain>
    </source>
</reference>
<dbReference type="GeneID" id="76529918"/>
<evidence type="ECO:0000313" key="1">
    <source>
        <dbReference type="EMBL" id="ADK86874.1"/>
    </source>
</evidence>
<dbReference type="Proteomes" id="UP000007756">
    <property type="component" value="Chromosome"/>
</dbReference>